<dbReference type="AlphaFoldDB" id="A0A9P6RTS1"/>
<keyword evidence="5" id="KW-0694">RNA-binding</keyword>
<dbReference type="OrthoDB" id="4771285at2759"/>
<dbReference type="InterPro" id="IPR012976">
    <property type="entry name" value="NOSIC"/>
</dbReference>
<dbReference type="PANTHER" id="PTHR13904">
    <property type="entry name" value="PRE-MRNA SPLICING FACTOR PRP31"/>
    <property type="match status" value="1"/>
</dbReference>
<evidence type="ECO:0000313" key="11">
    <source>
        <dbReference type="EMBL" id="KAG0324979.1"/>
    </source>
</evidence>
<evidence type="ECO:0000256" key="3">
    <source>
        <dbReference type="ARBA" id="ARBA00022664"/>
    </source>
</evidence>
<proteinExistence type="inferred from homology"/>
<protein>
    <submittedName>
        <fullName evidence="11">U4/U6 small nuclear ribonucleoprotein Prp31</fullName>
    </submittedName>
</protein>
<evidence type="ECO:0000313" key="12">
    <source>
        <dbReference type="Proteomes" id="UP000738325"/>
    </source>
</evidence>
<dbReference type="FunFam" id="1.10.246.90:FF:000002">
    <property type="entry name" value="U4/U6 small nuclear ribonucleoprotein Prp31"/>
    <property type="match status" value="1"/>
</dbReference>
<dbReference type="SUPFAM" id="SSF89124">
    <property type="entry name" value="Nop domain"/>
    <property type="match status" value="1"/>
</dbReference>
<feature type="domain" description="Nop" evidence="10">
    <location>
        <begin position="265"/>
        <end position="383"/>
    </location>
</feature>
<name>A0A9P6RTS1_9FUNG</name>
<comment type="subcellular location">
    <subcellularLocation>
        <location evidence="1">Nucleus</location>
    </subcellularLocation>
</comment>
<evidence type="ECO:0000259" key="10">
    <source>
        <dbReference type="PROSITE" id="PS51358"/>
    </source>
</evidence>
<dbReference type="InterPro" id="IPR002687">
    <property type="entry name" value="Nop_dom"/>
</dbReference>
<dbReference type="GO" id="GO:0000244">
    <property type="term" value="P:spliceosomal tri-snRNP complex assembly"/>
    <property type="evidence" value="ECO:0007669"/>
    <property type="project" value="InterPro"/>
</dbReference>
<evidence type="ECO:0000256" key="5">
    <source>
        <dbReference type="ARBA" id="ARBA00022884"/>
    </source>
</evidence>
<dbReference type="Pfam" id="PF09785">
    <property type="entry name" value="Prp31_C"/>
    <property type="match status" value="1"/>
</dbReference>
<dbReference type="FunFam" id="1.10.287.4070:FF:000003">
    <property type="entry name" value="U4/U6 small nuclear ribonucleoprotein PRP31"/>
    <property type="match status" value="1"/>
</dbReference>
<evidence type="ECO:0000256" key="1">
    <source>
        <dbReference type="ARBA" id="ARBA00004123"/>
    </source>
</evidence>
<dbReference type="GO" id="GO:0005687">
    <property type="term" value="C:U4 snRNP"/>
    <property type="evidence" value="ECO:0007669"/>
    <property type="project" value="TreeGrafter"/>
</dbReference>
<dbReference type="InterPro" id="IPR027105">
    <property type="entry name" value="Prp31"/>
</dbReference>
<comment type="similarity">
    <text evidence="2">Belongs to the PRP31 family.</text>
</comment>
<keyword evidence="8 11" id="KW-0687">Ribonucleoprotein</keyword>
<keyword evidence="12" id="KW-1185">Reference proteome</keyword>
<dbReference type="Proteomes" id="UP000738325">
    <property type="component" value="Unassembled WGS sequence"/>
</dbReference>
<dbReference type="InterPro" id="IPR019175">
    <property type="entry name" value="Prp31_C"/>
</dbReference>
<accession>A0A9P6RTS1</accession>
<dbReference type="EMBL" id="JAAAIP010000129">
    <property type="protein sequence ID" value="KAG0324979.1"/>
    <property type="molecule type" value="Genomic_DNA"/>
</dbReference>
<keyword evidence="7" id="KW-0539">Nucleus</keyword>
<dbReference type="GO" id="GO:0003723">
    <property type="term" value="F:RNA binding"/>
    <property type="evidence" value="ECO:0007669"/>
    <property type="project" value="UniProtKB-KW"/>
</dbReference>
<dbReference type="GO" id="GO:0046540">
    <property type="term" value="C:U4/U6 x U5 tri-snRNP complex"/>
    <property type="evidence" value="ECO:0007669"/>
    <property type="project" value="InterPro"/>
</dbReference>
<evidence type="ECO:0000256" key="9">
    <source>
        <dbReference type="SAM" id="MobiDB-lite"/>
    </source>
</evidence>
<feature type="compositionally biased region" description="Acidic residues" evidence="9">
    <location>
        <begin position="59"/>
        <end position="75"/>
    </location>
</feature>
<comment type="caution">
    <text evidence="11">The sequence shown here is derived from an EMBL/GenBank/DDBJ whole genome shotgun (WGS) entry which is preliminary data.</text>
</comment>
<dbReference type="SMART" id="SM00931">
    <property type="entry name" value="NOSIC"/>
    <property type="match status" value="1"/>
</dbReference>
<dbReference type="GO" id="GO:0071011">
    <property type="term" value="C:precatalytic spliceosome"/>
    <property type="evidence" value="ECO:0007669"/>
    <property type="project" value="TreeGrafter"/>
</dbReference>
<feature type="region of interest" description="Disordered" evidence="9">
    <location>
        <begin position="19"/>
        <end position="80"/>
    </location>
</feature>
<evidence type="ECO:0000256" key="4">
    <source>
        <dbReference type="ARBA" id="ARBA00022728"/>
    </source>
</evidence>
<sequence>MSLADEFLNDLDDYEEAESIISAQQQQASSLSTSSTYAALDSASRKRKQDDQRNGNGNDMDEDEDEDDSDGLDDVDMGKTDTDNALEAMMRDVQNAKNARDIARLMDSAEMQGILKDIAHFQGAARTTGSDVAGMVEDDPEYQLIVKANTITVAIDNEIIVVHKFIRDHYEPKFPELETLVANPMDYARTVKRIANQDDIVKVDLHDILPSATVMVVVVTGTTTDGRQLTDSEWQACEEACDLALELEKSKNTITEYVESRLTFIAPNLSAIIGTATAAKMMGQAGGLTALSKLPACNVQVLGKDKNLNNALSSASQLKHAGYIYRSPFVLAMPAEFRMKAQKMIAAKLSLAARIDRIHSYPDGSWGKKTREEIEKKVEKLLEPPPQKNVKALPAPLEAAKKRRGGRRARKEKELYAVSEMQKLKNRVEFGVEEQEVMGYGTTEGLGMLGQNHSGAGAGRIRAAQENNRNRGKISNRNAARLAQYGANSNANGLATAGTASSIAFTPVQGIELVDPTAAAAKVKAANERYFGSGSFLKVQK</sequence>
<keyword evidence="6" id="KW-0508">mRNA splicing</keyword>
<organism evidence="11 12">
    <name type="scientific">Dissophora globulifera</name>
    <dbReference type="NCBI Taxonomy" id="979702"/>
    <lineage>
        <taxon>Eukaryota</taxon>
        <taxon>Fungi</taxon>
        <taxon>Fungi incertae sedis</taxon>
        <taxon>Mucoromycota</taxon>
        <taxon>Mortierellomycotina</taxon>
        <taxon>Mortierellomycetes</taxon>
        <taxon>Mortierellales</taxon>
        <taxon>Mortierellaceae</taxon>
        <taxon>Dissophora</taxon>
    </lineage>
</organism>
<reference evidence="11" key="1">
    <citation type="journal article" date="2020" name="Fungal Divers.">
        <title>Resolving the Mortierellaceae phylogeny through synthesis of multi-gene phylogenetics and phylogenomics.</title>
        <authorList>
            <person name="Vandepol N."/>
            <person name="Liber J."/>
            <person name="Desiro A."/>
            <person name="Na H."/>
            <person name="Kennedy M."/>
            <person name="Barry K."/>
            <person name="Grigoriev I.V."/>
            <person name="Miller A.N."/>
            <person name="O'Donnell K."/>
            <person name="Stajich J.E."/>
            <person name="Bonito G."/>
        </authorList>
    </citation>
    <scope>NUCLEOTIDE SEQUENCE</scope>
    <source>
        <strain evidence="11">REB-010B</strain>
    </source>
</reference>
<dbReference type="Gene3D" id="1.10.287.4070">
    <property type="match status" value="1"/>
</dbReference>
<evidence type="ECO:0000256" key="6">
    <source>
        <dbReference type="ARBA" id="ARBA00023187"/>
    </source>
</evidence>
<keyword evidence="4" id="KW-0747">Spliceosome</keyword>
<evidence type="ECO:0000256" key="2">
    <source>
        <dbReference type="ARBA" id="ARBA00005572"/>
    </source>
</evidence>
<dbReference type="Pfam" id="PF01798">
    <property type="entry name" value="Nop"/>
    <property type="match status" value="1"/>
</dbReference>
<dbReference type="InterPro" id="IPR042239">
    <property type="entry name" value="Nop_C"/>
</dbReference>
<dbReference type="PROSITE" id="PS51358">
    <property type="entry name" value="NOP"/>
    <property type="match status" value="1"/>
</dbReference>
<evidence type="ECO:0000256" key="8">
    <source>
        <dbReference type="ARBA" id="ARBA00023274"/>
    </source>
</evidence>
<keyword evidence="3" id="KW-0507">mRNA processing</keyword>
<gene>
    <name evidence="11" type="primary">PRPF31</name>
    <name evidence="11" type="ORF">BGZ99_001193</name>
</gene>
<dbReference type="InterPro" id="IPR036070">
    <property type="entry name" value="Nop_dom_sf"/>
</dbReference>
<feature type="compositionally biased region" description="Low complexity" evidence="9">
    <location>
        <begin position="19"/>
        <end position="42"/>
    </location>
</feature>
<dbReference type="PANTHER" id="PTHR13904:SF0">
    <property type="entry name" value="U4_U6 SMALL NUCLEAR RIBONUCLEOPROTEIN PRP31"/>
    <property type="match status" value="1"/>
</dbReference>
<dbReference type="Gene3D" id="1.10.246.90">
    <property type="entry name" value="Nop domain"/>
    <property type="match status" value="1"/>
</dbReference>
<evidence type="ECO:0000256" key="7">
    <source>
        <dbReference type="ARBA" id="ARBA00023242"/>
    </source>
</evidence>